<evidence type="ECO:0000256" key="2">
    <source>
        <dbReference type="ARBA" id="ARBA00022475"/>
    </source>
</evidence>
<protein>
    <recommendedName>
        <fullName evidence="9">Branched-chain amino acid ABC transporter permease</fullName>
    </recommendedName>
</protein>
<keyword evidence="2" id="KW-1003">Cell membrane</keyword>
<feature type="transmembrane region" description="Helical" evidence="6">
    <location>
        <begin position="252"/>
        <end position="271"/>
    </location>
</feature>
<dbReference type="EMBL" id="CATYWO010000002">
    <property type="protein sequence ID" value="CAJ0787046.1"/>
    <property type="molecule type" value="Genomic_DNA"/>
</dbReference>
<dbReference type="RefSeq" id="WP_012429957.1">
    <property type="nucleotide sequence ID" value="NZ_CATYWO010000002.1"/>
</dbReference>
<reference evidence="7 8" key="1">
    <citation type="submission" date="2023-07" db="EMBL/GenBank/DDBJ databases">
        <authorList>
            <person name="Peeters C."/>
        </authorList>
    </citation>
    <scope>NUCLEOTIDE SEQUENCE [LARGE SCALE GENOMIC DNA]</scope>
    <source>
        <strain evidence="7 8">LMG 7141</strain>
    </source>
</reference>
<proteinExistence type="predicted"/>
<evidence type="ECO:0000256" key="3">
    <source>
        <dbReference type="ARBA" id="ARBA00022692"/>
    </source>
</evidence>
<accession>A0ABN9IRA3</accession>
<organism evidence="7 8">
    <name type="scientific">Ralstonia condita</name>
    <dbReference type="NCBI Taxonomy" id="3058600"/>
    <lineage>
        <taxon>Bacteria</taxon>
        <taxon>Pseudomonadati</taxon>
        <taxon>Pseudomonadota</taxon>
        <taxon>Betaproteobacteria</taxon>
        <taxon>Burkholderiales</taxon>
        <taxon>Burkholderiaceae</taxon>
        <taxon>Ralstonia</taxon>
    </lineage>
</organism>
<feature type="transmembrane region" description="Helical" evidence="6">
    <location>
        <begin position="63"/>
        <end position="82"/>
    </location>
</feature>
<feature type="transmembrane region" description="Helical" evidence="6">
    <location>
        <begin position="36"/>
        <end position="57"/>
    </location>
</feature>
<dbReference type="InterPro" id="IPR043428">
    <property type="entry name" value="LivM-like"/>
</dbReference>
<evidence type="ECO:0000313" key="8">
    <source>
        <dbReference type="Proteomes" id="UP001189616"/>
    </source>
</evidence>
<keyword evidence="5 6" id="KW-0472">Membrane</keyword>
<evidence type="ECO:0000256" key="6">
    <source>
        <dbReference type="SAM" id="Phobius"/>
    </source>
</evidence>
<feature type="transmembrane region" description="Helical" evidence="6">
    <location>
        <begin position="89"/>
        <end position="110"/>
    </location>
</feature>
<dbReference type="Proteomes" id="UP001189616">
    <property type="component" value="Unassembled WGS sequence"/>
</dbReference>
<comment type="caution">
    <text evidence="7">The sequence shown here is derived from an EMBL/GenBank/DDBJ whole genome shotgun (WGS) entry which is preliminary data.</text>
</comment>
<dbReference type="PANTHER" id="PTHR30482:SF10">
    <property type="entry name" value="HIGH-AFFINITY BRANCHED-CHAIN AMINO ACID TRANSPORT PROTEIN BRAE"/>
    <property type="match status" value="1"/>
</dbReference>
<feature type="transmembrane region" description="Helical" evidence="6">
    <location>
        <begin position="178"/>
        <end position="203"/>
    </location>
</feature>
<dbReference type="PANTHER" id="PTHR30482">
    <property type="entry name" value="HIGH-AFFINITY BRANCHED-CHAIN AMINO ACID TRANSPORT SYSTEM PERMEASE"/>
    <property type="match status" value="1"/>
</dbReference>
<feature type="transmembrane region" description="Helical" evidence="6">
    <location>
        <begin position="215"/>
        <end position="240"/>
    </location>
</feature>
<evidence type="ECO:0000313" key="7">
    <source>
        <dbReference type="EMBL" id="CAJ0787046.1"/>
    </source>
</evidence>
<evidence type="ECO:0008006" key="9">
    <source>
        <dbReference type="Google" id="ProtNLM"/>
    </source>
</evidence>
<dbReference type="InterPro" id="IPR001851">
    <property type="entry name" value="ABC_transp_permease"/>
</dbReference>
<dbReference type="Pfam" id="PF02653">
    <property type="entry name" value="BPD_transp_2"/>
    <property type="match status" value="1"/>
</dbReference>
<keyword evidence="4 6" id="KW-1133">Transmembrane helix</keyword>
<evidence type="ECO:0000256" key="5">
    <source>
        <dbReference type="ARBA" id="ARBA00023136"/>
    </source>
</evidence>
<dbReference type="CDD" id="cd06581">
    <property type="entry name" value="TM_PBP1_LivM_like"/>
    <property type="match status" value="1"/>
</dbReference>
<evidence type="ECO:0000256" key="1">
    <source>
        <dbReference type="ARBA" id="ARBA00004651"/>
    </source>
</evidence>
<keyword evidence="8" id="KW-1185">Reference proteome</keyword>
<evidence type="ECO:0000256" key="4">
    <source>
        <dbReference type="ARBA" id="ARBA00022989"/>
    </source>
</evidence>
<sequence length="302" mass="32015">MEWFDNFWSVYSNLVLTLGINALLALSIYLTLSCGLLAMANAAFMGIGAYTAALLTMNAEMPFSVALLGGMVAPAVVAVVIGRPTLRLSGVYLAMATLGFGEVVRVLILNTEDWTGGALGLNGIPQLTEWWHVALAVALTMFVLARMRRSKVGRAFEAIKEDETAAGLMGINVAGTKLLAFTLGAVIAGLAGALNAHLTFFIGPNEFGFDRGVEILTMTILGGTNGLTGPVLGSLILSLLPELLRAFKDFRLVVNGVILMVIVLFLPKGIWDPARFARWFGIKRGGTMPGTGNTPAASNESH</sequence>
<gene>
    <name evidence="7" type="ORF">LMG7141_01879</name>
</gene>
<comment type="subcellular location">
    <subcellularLocation>
        <location evidence="1">Cell membrane</location>
        <topology evidence="1">Multi-pass membrane protein</topology>
    </subcellularLocation>
</comment>
<name>A0ABN9IRA3_9RALS</name>
<feature type="transmembrane region" description="Helical" evidence="6">
    <location>
        <begin position="130"/>
        <end position="147"/>
    </location>
</feature>
<feature type="transmembrane region" description="Helical" evidence="6">
    <location>
        <begin position="6"/>
        <end position="29"/>
    </location>
</feature>
<keyword evidence="3 6" id="KW-0812">Transmembrane</keyword>